<dbReference type="InterPro" id="IPR033900">
    <property type="entry name" value="Gram_neg_porin_domain"/>
</dbReference>
<protein>
    <recommendedName>
        <fullName evidence="12">Porin domain-containing protein</fullName>
    </recommendedName>
</protein>
<dbReference type="PRINTS" id="PR00184">
    <property type="entry name" value="NEISSPPORIN"/>
</dbReference>
<dbReference type="GO" id="GO:0046930">
    <property type="term" value="C:pore complex"/>
    <property type="evidence" value="ECO:0007669"/>
    <property type="project" value="UniProtKB-KW"/>
</dbReference>
<keyword evidence="5" id="KW-0812">Transmembrane</keyword>
<feature type="chain" id="PRO_5013101074" description="Porin domain-containing protein" evidence="11">
    <location>
        <begin position="21"/>
        <end position="342"/>
    </location>
</feature>
<evidence type="ECO:0000256" key="9">
    <source>
        <dbReference type="ARBA" id="ARBA00023136"/>
    </source>
</evidence>
<keyword evidence="8" id="KW-0626">Porin</keyword>
<feature type="domain" description="Porin" evidence="12">
    <location>
        <begin position="7"/>
        <end position="324"/>
    </location>
</feature>
<dbReference type="SUPFAM" id="SSF56935">
    <property type="entry name" value="Porins"/>
    <property type="match status" value="1"/>
</dbReference>
<keyword evidence="10" id="KW-0998">Cell outer membrane</keyword>
<dbReference type="GO" id="GO:0006811">
    <property type="term" value="P:monoatomic ion transport"/>
    <property type="evidence" value="ECO:0007669"/>
    <property type="project" value="UniProtKB-KW"/>
</dbReference>
<sequence>MKLRAIALAAGTLLAGAATAQSNVVIYGIADAGIARSDTSTTPAVWRLQSGQQSGSRIGFRGTEDLGGGLSAIFVLENGFSIDDGSFAQSGATATTPAGTRLFGRQAYVGLKSGNGTLRVGRLETPMHAAFLVVDPFATNLAGNIENVFNPYAIRMDNTINLSHSIGAFSGELAYGFGEQAGSISANRQIGANFVYSAGPLAAMATYHQAKPSAGATGAGSAADDSRTLLLGAVYDFKVAKLHLAFAENRSDDALGAADGKSRDMMIGTTVKVGASGTVLASWIRKDDRFGAGTGDRDQLAIGYSHSLSARTNLYTSFARTDRKPATQADSTLFNAGIRHRF</sequence>
<reference evidence="13 14" key="1">
    <citation type="submission" date="2016-02" db="EMBL/GenBank/DDBJ databases">
        <authorList>
            <person name="Wen L."/>
            <person name="He K."/>
            <person name="Yang H."/>
        </authorList>
    </citation>
    <scope>NUCLEOTIDE SEQUENCE [LARGE SCALE GENOMIC DNA]</scope>
    <source>
        <strain evidence="13 14">TSA40</strain>
    </source>
</reference>
<comment type="subunit">
    <text evidence="2">Homotrimer.</text>
</comment>
<dbReference type="AlphaFoldDB" id="A0A254TET0"/>
<dbReference type="InterPro" id="IPR050298">
    <property type="entry name" value="Gram-neg_bact_OMP"/>
</dbReference>
<evidence type="ECO:0000256" key="3">
    <source>
        <dbReference type="ARBA" id="ARBA00022448"/>
    </source>
</evidence>
<evidence type="ECO:0000256" key="10">
    <source>
        <dbReference type="ARBA" id="ARBA00023237"/>
    </source>
</evidence>
<keyword evidence="9" id="KW-0472">Membrane</keyword>
<evidence type="ECO:0000256" key="5">
    <source>
        <dbReference type="ARBA" id="ARBA00022692"/>
    </source>
</evidence>
<evidence type="ECO:0000259" key="12">
    <source>
        <dbReference type="Pfam" id="PF13609"/>
    </source>
</evidence>
<evidence type="ECO:0000256" key="8">
    <source>
        <dbReference type="ARBA" id="ARBA00023114"/>
    </source>
</evidence>
<dbReference type="GO" id="GO:0009279">
    <property type="term" value="C:cell outer membrane"/>
    <property type="evidence" value="ECO:0007669"/>
    <property type="project" value="UniProtKB-SubCell"/>
</dbReference>
<name>A0A254TET0_9BURK</name>
<dbReference type="Proteomes" id="UP000197535">
    <property type="component" value="Unassembled WGS sequence"/>
</dbReference>
<organism evidence="13 14">
    <name type="scientific">Noviherbaspirillum denitrificans</name>
    <dbReference type="NCBI Taxonomy" id="1968433"/>
    <lineage>
        <taxon>Bacteria</taxon>
        <taxon>Pseudomonadati</taxon>
        <taxon>Pseudomonadota</taxon>
        <taxon>Betaproteobacteria</taxon>
        <taxon>Burkholderiales</taxon>
        <taxon>Oxalobacteraceae</taxon>
        <taxon>Noviherbaspirillum</taxon>
    </lineage>
</organism>
<dbReference type="Pfam" id="PF13609">
    <property type="entry name" value="Porin_4"/>
    <property type="match status" value="1"/>
</dbReference>
<evidence type="ECO:0000256" key="7">
    <source>
        <dbReference type="ARBA" id="ARBA00023065"/>
    </source>
</evidence>
<dbReference type="RefSeq" id="WP_170942141.1">
    <property type="nucleotide sequence ID" value="NZ_LSTO01000001.1"/>
</dbReference>
<evidence type="ECO:0000313" key="14">
    <source>
        <dbReference type="Proteomes" id="UP000197535"/>
    </source>
</evidence>
<evidence type="ECO:0000313" key="13">
    <source>
        <dbReference type="EMBL" id="OWW21140.1"/>
    </source>
</evidence>
<keyword evidence="4" id="KW-1134">Transmembrane beta strand</keyword>
<dbReference type="InterPro" id="IPR002299">
    <property type="entry name" value="Porin_Neis"/>
</dbReference>
<accession>A0A254TET0</accession>
<dbReference type="Gene3D" id="2.40.160.10">
    <property type="entry name" value="Porin"/>
    <property type="match status" value="1"/>
</dbReference>
<keyword evidence="3" id="KW-0813">Transport</keyword>
<proteinExistence type="predicted"/>
<dbReference type="GO" id="GO:0015288">
    <property type="term" value="F:porin activity"/>
    <property type="evidence" value="ECO:0007669"/>
    <property type="project" value="UniProtKB-KW"/>
</dbReference>
<comment type="subcellular location">
    <subcellularLocation>
        <location evidence="1">Cell outer membrane</location>
        <topology evidence="1">Multi-pass membrane protein</topology>
    </subcellularLocation>
</comment>
<comment type="caution">
    <text evidence="13">The sequence shown here is derived from an EMBL/GenBank/DDBJ whole genome shotgun (WGS) entry which is preliminary data.</text>
</comment>
<dbReference type="PANTHER" id="PTHR34501">
    <property type="entry name" value="PROTEIN YDDL-RELATED"/>
    <property type="match status" value="1"/>
</dbReference>
<dbReference type="InterPro" id="IPR023614">
    <property type="entry name" value="Porin_dom_sf"/>
</dbReference>
<evidence type="ECO:0000256" key="4">
    <source>
        <dbReference type="ARBA" id="ARBA00022452"/>
    </source>
</evidence>
<gene>
    <name evidence="13" type="ORF">AYR66_18345</name>
</gene>
<keyword evidence="6 11" id="KW-0732">Signal</keyword>
<feature type="signal peptide" evidence="11">
    <location>
        <begin position="1"/>
        <end position="20"/>
    </location>
</feature>
<keyword evidence="14" id="KW-1185">Reference proteome</keyword>
<evidence type="ECO:0000256" key="2">
    <source>
        <dbReference type="ARBA" id="ARBA00011233"/>
    </source>
</evidence>
<evidence type="ECO:0000256" key="6">
    <source>
        <dbReference type="ARBA" id="ARBA00022729"/>
    </source>
</evidence>
<evidence type="ECO:0000256" key="11">
    <source>
        <dbReference type="SAM" id="SignalP"/>
    </source>
</evidence>
<dbReference type="CDD" id="cd00342">
    <property type="entry name" value="gram_neg_porins"/>
    <property type="match status" value="1"/>
</dbReference>
<dbReference type="PANTHER" id="PTHR34501:SF9">
    <property type="entry name" value="MAJOR OUTER MEMBRANE PROTEIN P.IA"/>
    <property type="match status" value="1"/>
</dbReference>
<dbReference type="EMBL" id="LSTO01000001">
    <property type="protein sequence ID" value="OWW21140.1"/>
    <property type="molecule type" value="Genomic_DNA"/>
</dbReference>
<keyword evidence="7" id="KW-0406">Ion transport</keyword>
<evidence type="ECO:0000256" key="1">
    <source>
        <dbReference type="ARBA" id="ARBA00004571"/>
    </source>
</evidence>